<dbReference type="InterPro" id="IPR004154">
    <property type="entry name" value="Anticodon-bd"/>
</dbReference>
<evidence type="ECO:0000256" key="9">
    <source>
        <dbReference type="ARBA" id="ARBA00047671"/>
    </source>
</evidence>
<dbReference type="InterPro" id="IPR006195">
    <property type="entry name" value="aa-tRNA-synth_II"/>
</dbReference>
<comment type="catalytic activity">
    <reaction evidence="9">
        <text>tRNA(Pro) + L-proline + ATP = L-prolyl-tRNA(Pro) + AMP + diphosphate</text>
        <dbReference type="Rhea" id="RHEA:14305"/>
        <dbReference type="Rhea" id="RHEA-COMP:9700"/>
        <dbReference type="Rhea" id="RHEA-COMP:9702"/>
        <dbReference type="ChEBI" id="CHEBI:30616"/>
        <dbReference type="ChEBI" id="CHEBI:33019"/>
        <dbReference type="ChEBI" id="CHEBI:60039"/>
        <dbReference type="ChEBI" id="CHEBI:78442"/>
        <dbReference type="ChEBI" id="CHEBI:78532"/>
        <dbReference type="ChEBI" id="CHEBI:456215"/>
        <dbReference type="EC" id="6.1.1.15"/>
    </reaction>
</comment>
<dbReference type="PANTHER" id="PTHR42753:SF2">
    <property type="entry name" value="PROLINE--TRNA LIGASE"/>
    <property type="match status" value="1"/>
</dbReference>
<evidence type="ECO:0000256" key="3">
    <source>
        <dbReference type="ARBA" id="ARBA00022598"/>
    </source>
</evidence>
<accession>A0A2T3ACJ9</accession>
<dbReference type="Gene3D" id="3.40.50.800">
    <property type="entry name" value="Anticodon-binding domain"/>
    <property type="match status" value="1"/>
</dbReference>
<name>A0A2T3ACJ9_9PEZI</name>
<dbReference type="PANTHER" id="PTHR42753">
    <property type="entry name" value="MITOCHONDRIAL RIBOSOME PROTEIN L39/PROLYL-TRNA LIGASE FAMILY MEMBER"/>
    <property type="match status" value="1"/>
</dbReference>
<keyword evidence="6" id="KW-0648">Protein biosynthesis</keyword>
<gene>
    <name evidence="12" type="ORF">BD289DRAFT_429994</name>
</gene>
<evidence type="ECO:0000256" key="1">
    <source>
        <dbReference type="ARBA" id="ARBA00008226"/>
    </source>
</evidence>
<evidence type="ECO:0000256" key="2">
    <source>
        <dbReference type="ARBA" id="ARBA00012831"/>
    </source>
</evidence>
<keyword evidence="7" id="KW-0030">Aminoacyl-tRNA synthetase</keyword>
<evidence type="ECO:0000313" key="12">
    <source>
        <dbReference type="EMBL" id="PSR91955.1"/>
    </source>
</evidence>
<dbReference type="EMBL" id="KZ678413">
    <property type="protein sequence ID" value="PSR91955.1"/>
    <property type="molecule type" value="Genomic_DNA"/>
</dbReference>
<evidence type="ECO:0000256" key="4">
    <source>
        <dbReference type="ARBA" id="ARBA00022741"/>
    </source>
</evidence>
<organism evidence="12 13">
    <name type="scientific">Coniella lustricola</name>
    <dbReference type="NCBI Taxonomy" id="2025994"/>
    <lineage>
        <taxon>Eukaryota</taxon>
        <taxon>Fungi</taxon>
        <taxon>Dikarya</taxon>
        <taxon>Ascomycota</taxon>
        <taxon>Pezizomycotina</taxon>
        <taxon>Sordariomycetes</taxon>
        <taxon>Sordariomycetidae</taxon>
        <taxon>Diaporthales</taxon>
        <taxon>Schizoparmaceae</taxon>
        <taxon>Coniella</taxon>
    </lineage>
</organism>
<dbReference type="PRINTS" id="PR01046">
    <property type="entry name" value="TRNASYNTHPRO"/>
</dbReference>
<dbReference type="GO" id="GO:0006433">
    <property type="term" value="P:prolyl-tRNA aminoacylation"/>
    <property type="evidence" value="ECO:0007669"/>
    <property type="project" value="InterPro"/>
</dbReference>
<evidence type="ECO:0000313" key="13">
    <source>
        <dbReference type="Proteomes" id="UP000241462"/>
    </source>
</evidence>
<comment type="similarity">
    <text evidence="1">Belongs to the class-II aminoacyl-tRNA synthetase family.</text>
</comment>
<dbReference type="Pfam" id="PF03129">
    <property type="entry name" value="HGTP_anticodon"/>
    <property type="match status" value="1"/>
</dbReference>
<protein>
    <recommendedName>
        <fullName evidence="2">proline--tRNA ligase</fullName>
        <ecNumber evidence="2">6.1.1.15</ecNumber>
    </recommendedName>
    <alternativeName>
        <fullName evidence="8">Prolyl-tRNA synthetase</fullName>
    </alternativeName>
</protein>
<dbReference type="EC" id="6.1.1.15" evidence="2"/>
<keyword evidence="13" id="KW-1185">Reference proteome</keyword>
<dbReference type="STRING" id="2025994.A0A2T3ACJ9"/>
<dbReference type="InterPro" id="IPR045864">
    <property type="entry name" value="aa-tRNA-synth_II/BPL/LPL"/>
</dbReference>
<dbReference type="Pfam" id="PF00587">
    <property type="entry name" value="tRNA-synt_2b"/>
    <property type="match status" value="1"/>
</dbReference>
<feature type="domain" description="Aminoacyl-transfer RNA synthetases class-II family profile" evidence="11">
    <location>
        <begin position="83"/>
        <end position="534"/>
    </location>
</feature>
<dbReference type="InterPro" id="IPR050062">
    <property type="entry name" value="Pro-tRNA_synthetase"/>
</dbReference>
<dbReference type="GO" id="GO:0005739">
    <property type="term" value="C:mitochondrion"/>
    <property type="evidence" value="ECO:0007669"/>
    <property type="project" value="TreeGrafter"/>
</dbReference>
<dbReference type="FunCoup" id="A0A2T3ACJ9">
    <property type="interactions" value="393"/>
</dbReference>
<evidence type="ECO:0000256" key="7">
    <source>
        <dbReference type="ARBA" id="ARBA00023146"/>
    </source>
</evidence>
<keyword evidence="3" id="KW-0436">Ligase</keyword>
<dbReference type="AlphaFoldDB" id="A0A2T3ACJ9"/>
<keyword evidence="5" id="KW-0067">ATP-binding</keyword>
<dbReference type="SUPFAM" id="SSF55681">
    <property type="entry name" value="Class II aaRS and biotin synthetases"/>
    <property type="match status" value="1"/>
</dbReference>
<evidence type="ECO:0000256" key="6">
    <source>
        <dbReference type="ARBA" id="ARBA00022917"/>
    </source>
</evidence>
<reference evidence="12 13" key="1">
    <citation type="journal article" date="2018" name="Mycol. Prog.">
        <title>Coniella lustricola, a new species from submerged detritus.</title>
        <authorList>
            <person name="Raudabaugh D.B."/>
            <person name="Iturriaga T."/>
            <person name="Carver A."/>
            <person name="Mondo S."/>
            <person name="Pangilinan J."/>
            <person name="Lipzen A."/>
            <person name="He G."/>
            <person name="Amirebrahimi M."/>
            <person name="Grigoriev I.V."/>
            <person name="Miller A.N."/>
        </authorList>
    </citation>
    <scope>NUCLEOTIDE SEQUENCE [LARGE SCALE GENOMIC DNA]</scope>
    <source>
        <strain evidence="12 13">B22-T-1</strain>
    </source>
</reference>
<dbReference type="Proteomes" id="UP000241462">
    <property type="component" value="Unassembled WGS sequence"/>
</dbReference>
<evidence type="ECO:0000256" key="8">
    <source>
        <dbReference type="ARBA" id="ARBA00029731"/>
    </source>
</evidence>
<evidence type="ECO:0000256" key="5">
    <source>
        <dbReference type="ARBA" id="ARBA00022840"/>
    </source>
</evidence>
<dbReference type="InterPro" id="IPR002316">
    <property type="entry name" value="Pro-tRNA-ligase_IIa"/>
</dbReference>
<keyword evidence="4" id="KW-0547">Nucleotide-binding</keyword>
<dbReference type="SUPFAM" id="SSF52954">
    <property type="entry name" value="Class II aaRS ABD-related"/>
    <property type="match status" value="1"/>
</dbReference>
<dbReference type="InterPro" id="IPR002314">
    <property type="entry name" value="aa-tRNA-synt_IIb"/>
</dbReference>
<dbReference type="InParanoid" id="A0A2T3ACJ9"/>
<dbReference type="PROSITE" id="PS50862">
    <property type="entry name" value="AA_TRNA_LIGASE_II"/>
    <property type="match status" value="1"/>
</dbReference>
<evidence type="ECO:0000259" key="11">
    <source>
        <dbReference type="PROSITE" id="PS50862"/>
    </source>
</evidence>
<evidence type="ECO:0000256" key="10">
    <source>
        <dbReference type="SAM" id="MobiDB-lite"/>
    </source>
</evidence>
<dbReference type="GO" id="GO:0004827">
    <property type="term" value="F:proline-tRNA ligase activity"/>
    <property type="evidence" value="ECO:0007669"/>
    <property type="project" value="UniProtKB-EC"/>
</dbReference>
<dbReference type="OrthoDB" id="10267474at2759"/>
<feature type="region of interest" description="Disordered" evidence="10">
    <location>
        <begin position="468"/>
        <end position="488"/>
    </location>
</feature>
<sequence length="642" mass="71159">MSSNMRVLAARLTRPCARIQQSTSTATISKRALHVDGRARLTTQWAPSGGIAASVDEDAHGKLIRAGFLRQTHSGIFHLLPFGLRVQEKLTRLIDRYMQGLGASKLQMSAISSEALWEQSGRLSKTGSELFRFEDRKESRFLLSPTHEEEITSLVASSVSSYKTLPLRLYQITAKYRDELRPRQGLLRGRDFSMKDLYTFDFTAARALQTYESVREAYSKIFVDEMKLPILVAEASSGDIGGDLSHEYHIPTPLGEDNVMSCSSCGYVANEEVATSRTVEPTRDVGPDEVSVWRGISKDRKTFVNVWYVGDEGGEPSSSSSIVNVHTLKQFVPELDASLEHAASHWALALESSVETMRLVNLFDSRVPGKTRHDIHNSKRFVPPELKKYMGRISYAKHSRASSNVNLLRIHDGDGCPRCPSGTLTVQKAIELGHTFHLGTRYSELMNASINVPKKLLVEEAAEIKETANGEAQHPVDDPVSASPTGTAAVVAPAPEGSTSVHVYYQMGCHGIGVSRIIGAVANHLVDKRGLNWPRVIAPYEAIVVYVTKQTDPEEANMVHDLLQKEEQEHAPVDTILDDRPDFSIGWKLNDADLVGYPVVVVLGREWRTSKKAEVQCRRLDFKQNVPLDELKSCVSGLLSKL</sequence>
<proteinExistence type="inferred from homology"/>
<dbReference type="GO" id="GO:0005524">
    <property type="term" value="F:ATP binding"/>
    <property type="evidence" value="ECO:0007669"/>
    <property type="project" value="UniProtKB-KW"/>
</dbReference>
<dbReference type="Gene3D" id="3.30.930.10">
    <property type="entry name" value="Bira Bifunctional Protein, Domain 2"/>
    <property type="match status" value="2"/>
</dbReference>
<dbReference type="InterPro" id="IPR036621">
    <property type="entry name" value="Anticodon-bd_dom_sf"/>
</dbReference>